<dbReference type="Gene3D" id="3.40.630.30">
    <property type="match status" value="1"/>
</dbReference>
<dbReference type="AlphaFoldDB" id="A0A7S3K657"/>
<dbReference type="InterPro" id="IPR000182">
    <property type="entry name" value="GNAT_dom"/>
</dbReference>
<dbReference type="InterPro" id="IPR011990">
    <property type="entry name" value="TPR-like_helical_dom_sf"/>
</dbReference>
<dbReference type="PROSITE" id="PS51186">
    <property type="entry name" value="GNAT"/>
    <property type="match status" value="1"/>
</dbReference>
<dbReference type="GO" id="GO:0016747">
    <property type="term" value="F:acyltransferase activity, transferring groups other than amino-acyl groups"/>
    <property type="evidence" value="ECO:0007669"/>
    <property type="project" value="InterPro"/>
</dbReference>
<dbReference type="SUPFAM" id="SSF48452">
    <property type="entry name" value="TPR-like"/>
    <property type="match status" value="1"/>
</dbReference>
<sequence>MENTCTTKEIELAKRGVDAFVDRANELHHQGRYNDAFKQLERARKLCEKRLGPTHLSTIKVLFILSSMHEADGSMRKPADCNLHFTFFDTSGTDSDTYWNYFSIASILRRRILVGEIGIPLELEFDNNVDYRSRHALAFFGDAPVAYGRWRVHDSHLIIDRLCVCPGYRNRGIGKLLLRDLLNDSTVHISQMQININAFEFHLPRQLSWLQRVFEKANFHPIPDTNGAQFSFYLRYCISPEHCKHLLFS</sequence>
<evidence type="ECO:0000313" key="2">
    <source>
        <dbReference type="EMBL" id="CAE0373500.1"/>
    </source>
</evidence>
<name>A0A7S3K657_9STRA</name>
<gene>
    <name evidence="2" type="ORF">ALAG00032_LOCUS14301</name>
</gene>
<dbReference type="Gene3D" id="1.25.40.10">
    <property type="entry name" value="Tetratricopeptide repeat domain"/>
    <property type="match status" value="1"/>
</dbReference>
<protein>
    <recommendedName>
        <fullName evidence="1">N-acetyltransferase domain-containing protein</fullName>
    </recommendedName>
</protein>
<dbReference type="Pfam" id="PF00583">
    <property type="entry name" value="Acetyltransf_1"/>
    <property type="match status" value="1"/>
</dbReference>
<evidence type="ECO:0000259" key="1">
    <source>
        <dbReference type="PROSITE" id="PS51186"/>
    </source>
</evidence>
<dbReference type="EMBL" id="HBIJ01021983">
    <property type="protein sequence ID" value="CAE0373500.1"/>
    <property type="molecule type" value="Transcribed_RNA"/>
</dbReference>
<feature type="domain" description="N-acetyltransferase" evidence="1">
    <location>
        <begin position="85"/>
        <end position="249"/>
    </location>
</feature>
<organism evidence="2">
    <name type="scientific">Aureoumbra lagunensis</name>
    <dbReference type="NCBI Taxonomy" id="44058"/>
    <lineage>
        <taxon>Eukaryota</taxon>
        <taxon>Sar</taxon>
        <taxon>Stramenopiles</taxon>
        <taxon>Ochrophyta</taxon>
        <taxon>Pelagophyceae</taxon>
        <taxon>Pelagomonadales</taxon>
        <taxon>Aureoumbra</taxon>
    </lineage>
</organism>
<dbReference type="SUPFAM" id="SSF55729">
    <property type="entry name" value="Acyl-CoA N-acyltransferases (Nat)"/>
    <property type="match status" value="1"/>
</dbReference>
<reference evidence="2" key="1">
    <citation type="submission" date="2021-01" db="EMBL/GenBank/DDBJ databases">
        <authorList>
            <person name="Corre E."/>
            <person name="Pelletier E."/>
            <person name="Niang G."/>
            <person name="Scheremetjew M."/>
            <person name="Finn R."/>
            <person name="Kale V."/>
            <person name="Holt S."/>
            <person name="Cochrane G."/>
            <person name="Meng A."/>
            <person name="Brown T."/>
            <person name="Cohen L."/>
        </authorList>
    </citation>
    <scope>NUCLEOTIDE SEQUENCE</scope>
    <source>
        <strain evidence="2">CCMP1510</strain>
    </source>
</reference>
<dbReference type="CDD" id="cd04301">
    <property type="entry name" value="NAT_SF"/>
    <property type="match status" value="1"/>
</dbReference>
<dbReference type="InterPro" id="IPR016181">
    <property type="entry name" value="Acyl_CoA_acyltransferase"/>
</dbReference>
<accession>A0A7S3K657</accession>
<proteinExistence type="predicted"/>